<proteinExistence type="predicted"/>
<keyword evidence="2" id="KW-1185">Reference proteome</keyword>
<gene>
    <name evidence="1" type="ORF">QE152_g15500</name>
</gene>
<evidence type="ECO:0008006" key="3">
    <source>
        <dbReference type="Google" id="ProtNLM"/>
    </source>
</evidence>
<dbReference type="AlphaFoldDB" id="A0AAW1L7T1"/>
<accession>A0AAW1L7T1</accession>
<dbReference type="Proteomes" id="UP001458880">
    <property type="component" value="Unassembled WGS sequence"/>
</dbReference>
<reference evidence="1 2" key="1">
    <citation type="journal article" date="2024" name="BMC Genomics">
        <title>De novo assembly and annotation of Popillia japonica's genome with initial clues to its potential as an invasive pest.</title>
        <authorList>
            <person name="Cucini C."/>
            <person name="Boschi S."/>
            <person name="Funari R."/>
            <person name="Cardaioli E."/>
            <person name="Iannotti N."/>
            <person name="Marturano G."/>
            <person name="Paoli F."/>
            <person name="Bruttini M."/>
            <person name="Carapelli A."/>
            <person name="Frati F."/>
            <person name="Nardi F."/>
        </authorList>
    </citation>
    <scope>NUCLEOTIDE SEQUENCE [LARGE SCALE GENOMIC DNA]</scope>
    <source>
        <strain evidence="1">DMR45628</strain>
    </source>
</reference>
<organism evidence="1 2">
    <name type="scientific">Popillia japonica</name>
    <name type="common">Japanese beetle</name>
    <dbReference type="NCBI Taxonomy" id="7064"/>
    <lineage>
        <taxon>Eukaryota</taxon>
        <taxon>Metazoa</taxon>
        <taxon>Ecdysozoa</taxon>
        <taxon>Arthropoda</taxon>
        <taxon>Hexapoda</taxon>
        <taxon>Insecta</taxon>
        <taxon>Pterygota</taxon>
        <taxon>Neoptera</taxon>
        <taxon>Endopterygota</taxon>
        <taxon>Coleoptera</taxon>
        <taxon>Polyphaga</taxon>
        <taxon>Scarabaeiformia</taxon>
        <taxon>Scarabaeidae</taxon>
        <taxon>Rutelinae</taxon>
        <taxon>Popillia</taxon>
    </lineage>
</organism>
<comment type="caution">
    <text evidence="1">The sequence shown here is derived from an EMBL/GenBank/DDBJ whole genome shotgun (WGS) entry which is preliminary data.</text>
</comment>
<evidence type="ECO:0000313" key="1">
    <source>
        <dbReference type="EMBL" id="KAK9730058.1"/>
    </source>
</evidence>
<name>A0AAW1L7T1_POPJA</name>
<protein>
    <recommendedName>
        <fullName evidence="3">HTH iclR-type domain-containing protein</fullName>
    </recommendedName>
</protein>
<sequence>MDEIQQIPSVSMLQQLVEKFKSTGSVRVSSDGDLRADNEQRHNLEAEQTVIQAVVETPTISLHGIAAATRVPKSTAYKI</sequence>
<dbReference type="EMBL" id="JASPKY010000153">
    <property type="protein sequence ID" value="KAK9730058.1"/>
    <property type="molecule type" value="Genomic_DNA"/>
</dbReference>
<evidence type="ECO:0000313" key="2">
    <source>
        <dbReference type="Proteomes" id="UP001458880"/>
    </source>
</evidence>